<feature type="region of interest" description="Disordered" evidence="1">
    <location>
        <begin position="2158"/>
        <end position="2215"/>
    </location>
</feature>
<feature type="region of interest" description="Disordered" evidence="1">
    <location>
        <begin position="136"/>
        <end position="171"/>
    </location>
</feature>
<feature type="region of interest" description="Disordered" evidence="1">
    <location>
        <begin position="2003"/>
        <end position="2052"/>
    </location>
</feature>
<dbReference type="Proteomes" id="UP000198341">
    <property type="component" value="Chromosome 5"/>
</dbReference>
<sequence>MTTTISNAVSSFLLLTKFTLRRETNEMSGEEGTNSLETLVLILFTGVLSFFPTLFAVRRWIFPSLLQLGLKFVATKGVRVTVGSIGFLSATDVILNFSSPAEGGGDIEQISIGEIRYAGRLRHLVNWMLKTLYSPSPATGSTSSTTTSTTTTIKEGDVDVPEEGDDASSSKEVVVQNRNRMMNVPIRCFDVQVKRRSARKTNKQEDYEDDLDGDYVEEEEEEEEKAKSTSNITTTNNNTNDNKTDRASKRIKESFKKRVVARFLSLLEINLVDLRVYDEDVFTVTTTQMVLTTKPVADALTVFVNMPNGIRIVPKSVRVGKKDNVAIAISKVSCSLRADLTKIGKVSDVQVELLGIDPVFTDDSQDLFNHAWIESVRIHQVRDDRRVKDDTNIKSTFALGYEIRNARSECFCFQNSLADALVQDQIDSNTLNARVKSSVLLTVPEISGVFRATNSDRRKGRSSRGTMDEAGGNKNTTASMKMLGVSLDFQDDCSLETYSRKVEIGKLEIEHHSSSTQTVQPATTKITMDYVQMDWDPDAHFLIETLSEDTKKFLGSLAFLKTKDQSKQEKEMKASRDRNISLDATNVSFAADLTLGANVRFASTRVHLEQISTINVENFEIETNAETFFTTKSLALEKRKHDSGWDITTSTAAVKFARDLDFGDFYAALFAGESAFKQALKKFTSTAASAADKSKIISKKASSNENGTVLNLPDSIGEVRWKSTGGNTFIIEDSDKLESFLRMQEKFLKPELKRSRKLLRDADETKDAQMIQQIFQNVAKAYKKGVDGFNENKKKDVHFLNLVDNILTVRAQTLDWSFKYGCDADEREKIGHFCRCTDAPYSDGVDLHITQYQTVDWTCEKFDMFLGGEDCAMFEAKTISMQGPVVLAKQSVQSKDTHLLPFPVGKRRFAAIRSAQSPSRPSVLAFTNLTQTWIDGKVRYLASSEPKYAILSREISNRMVPKSRHRDAPNDDSSPAKVKDNFPWWDNLRNLWRGDFTIIARNSQIVLDSSLKDTQTRHALAFKASKCEMSYKSGHILLRAARFAVSREPSFSDAVSHTLFVAPAVEIGVKYEWLTKDNINGYATSYRFDPTTGVELHTLSECKSCEGSHELSIQFACKDTLLPGWRVDHILDDIETKMSSSIAEDSADEEDFLTPKSSRKGTIDNFQTPLSSFQTTAMDANGNKASLSSSPLAKWHSDDFKTRISALKLSPSRTSSVLLSPARARNISDLHSVLNSFDGISMNSQFTETPYFRFTAEDMRYMKKWWRALMKPDLVSLRNAWRYKQYGKTKATEKSYGKTKKVKGKSMVSILYSKQPSWEVTAEYLNYSLPTKEKDETVQSIAAFLEGFSYISNASENLNVHAKDLRIFLPEKEENEATFEPNQMISANFDETMREMLRGSNTIPSPRALRVGDGNGPIENKVTASSLREMVTDSMLVLESREFRVRKPSAKDEVRVDVDAPRVLLESKTREKVLTWIREMWQASLGDDPSIEKPPSMFELEKLSENLVDMDLDQYSKHRKNISATSGFSESSQSNAKTANTELDLLELIKPGVVNNGGENVVSEMKKSPPTQVIADECLFVVQISEPQINLRGNDRNGRLLLAADNGLVVGRRVVSSSSDSSSATQKQRLVDVNLHHVAAHVAPTDVDLRAGVQWLEDKGSDEEVTHLQPKKSSLLRQIFAPCEMIFKHSVQTSDSGESDDSDAPTKFSFKSPDIDATMESEQQAVLVDIIGSLFLTPSNFAPPSPEHNAVALLRKKGQRSLFDQEDAAASAIVAAPLLEYIKSIHALRLHDIDFQKLEDDRTEMTTGGAKENEDLKRRGYLDDVKRKEKALAKSIRRAESLTKYNRKRAAMQMELEIERGAWALRKAGKTFMNAEITNLSLSRERHVDSSGVTLFKLKGLHLQTVEKVVVGRWLLDEDWDNVPAAIRTKPNFLQVSAYRAASPPEAPIWNHLEVLLSPFKIDITKEIYQMIYDYAFPSEREIKSKKMHLAFEKEFQKSKATVATTTTKTTSTTATKTSTDSLPKVDEGSSRKTAEVVGGEDDDDDEDTAPISGPKVVQVKYLRFNESKVKVSYHGSAGSFKDVRLLLDSYTCESFEGRWRELVGQLKGNLAWSALKSVTGFAGRKLTKIKAAANDGAAVVVPVAAVAQTAGENLSDSNNATAPFASSSKQTSSVMSPAKKKSIFKKLFKTPTKNEKNERDAFMSGFSAKNPADK</sequence>
<organism evidence="3 4">
    <name type="scientific">Bathycoccus prasinos</name>
    <dbReference type="NCBI Taxonomy" id="41875"/>
    <lineage>
        <taxon>Eukaryota</taxon>
        <taxon>Viridiplantae</taxon>
        <taxon>Chlorophyta</taxon>
        <taxon>Mamiellophyceae</taxon>
        <taxon>Mamiellales</taxon>
        <taxon>Bathycoccaceae</taxon>
        <taxon>Bathycoccus</taxon>
    </lineage>
</organism>
<dbReference type="eggNOG" id="KOG1910">
    <property type="taxonomic scope" value="Eukaryota"/>
</dbReference>
<feature type="region of interest" description="Disordered" evidence="1">
    <location>
        <begin position="199"/>
        <end position="248"/>
    </location>
</feature>
<feature type="compositionally biased region" description="Acidic residues" evidence="1">
    <location>
        <begin position="206"/>
        <end position="223"/>
    </location>
</feature>
<dbReference type="EMBL" id="FO082274">
    <property type="protein sequence ID" value="CCO16810.1"/>
    <property type="molecule type" value="Genomic_DNA"/>
</dbReference>
<feature type="compositionally biased region" description="Low complexity" evidence="1">
    <location>
        <begin position="2003"/>
        <end position="2020"/>
    </location>
</feature>
<proteinExistence type="predicted"/>
<dbReference type="Pfam" id="PF10344">
    <property type="entry name" value="Hobbit"/>
    <property type="match status" value="1"/>
</dbReference>
<feature type="compositionally biased region" description="Basic and acidic residues" evidence="1">
    <location>
        <begin position="2193"/>
        <end position="2202"/>
    </location>
</feature>
<dbReference type="OrthoDB" id="514036at2759"/>
<name>K8EWH3_9CHLO</name>
<keyword evidence="2" id="KW-1133">Transmembrane helix</keyword>
<dbReference type="GeneID" id="19015995"/>
<dbReference type="KEGG" id="bpg:Bathy05g04920"/>
<protein>
    <submittedName>
        <fullName evidence="3">Uncharacterized protein</fullName>
    </submittedName>
</protein>
<evidence type="ECO:0000313" key="3">
    <source>
        <dbReference type="EMBL" id="CCO16810.1"/>
    </source>
</evidence>
<feature type="region of interest" description="Disordered" evidence="1">
    <location>
        <begin position="1141"/>
        <end position="1166"/>
    </location>
</feature>
<feature type="compositionally biased region" description="Basic residues" evidence="1">
    <location>
        <begin position="2179"/>
        <end position="2189"/>
    </location>
</feature>
<evidence type="ECO:0000256" key="1">
    <source>
        <dbReference type="SAM" id="MobiDB-lite"/>
    </source>
</evidence>
<evidence type="ECO:0000256" key="2">
    <source>
        <dbReference type="SAM" id="Phobius"/>
    </source>
</evidence>
<accession>K8EWH3</accession>
<feature type="compositionally biased region" description="Low complexity" evidence="1">
    <location>
        <begin position="228"/>
        <end position="241"/>
    </location>
</feature>
<feature type="compositionally biased region" description="Polar residues" evidence="1">
    <location>
        <begin position="2158"/>
        <end position="2176"/>
    </location>
</feature>
<dbReference type="STRING" id="41875.K8EWH3"/>
<feature type="compositionally biased region" description="Low complexity" evidence="1">
    <location>
        <begin position="136"/>
        <end position="152"/>
    </location>
</feature>
<dbReference type="PANTHER" id="PTHR15678:SF6">
    <property type="entry name" value="BRIDGE-LIKE LIPID TRANSFER PROTEIN FAMILY MEMBER 2"/>
    <property type="match status" value="1"/>
</dbReference>
<dbReference type="InterPro" id="IPR045167">
    <property type="entry name" value="Hobbit"/>
</dbReference>
<dbReference type="PANTHER" id="PTHR15678">
    <property type="entry name" value="ANTIGEN MLAA-22-RELATED"/>
    <property type="match status" value="1"/>
</dbReference>
<reference evidence="3 4" key="1">
    <citation type="submission" date="2011-10" db="EMBL/GenBank/DDBJ databases">
        <authorList>
            <person name="Genoscope - CEA"/>
        </authorList>
    </citation>
    <scope>NUCLEOTIDE SEQUENCE [LARGE SCALE GENOMIC DNA]</scope>
    <source>
        <strain evidence="3 4">RCC 1105</strain>
    </source>
</reference>
<keyword evidence="4" id="KW-1185">Reference proteome</keyword>
<dbReference type="RefSeq" id="XP_007513252.1">
    <property type="nucleotide sequence ID" value="XM_007513190.1"/>
</dbReference>
<evidence type="ECO:0000313" key="4">
    <source>
        <dbReference type="Proteomes" id="UP000198341"/>
    </source>
</evidence>
<gene>
    <name evidence="3" type="ORF">Bathy05g04920</name>
</gene>
<feature type="region of interest" description="Disordered" evidence="1">
    <location>
        <begin position="1691"/>
        <end position="1712"/>
    </location>
</feature>
<feature type="compositionally biased region" description="Acidic residues" evidence="1">
    <location>
        <begin position="2039"/>
        <end position="2049"/>
    </location>
</feature>
<feature type="compositionally biased region" description="Basic and acidic residues" evidence="1">
    <location>
        <begin position="2024"/>
        <end position="2035"/>
    </location>
</feature>
<keyword evidence="2" id="KW-0472">Membrane</keyword>
<feature type="region of interest" description="Disordered" evidence="1">
    <location>
        <begin position="453"/>
        <end position="476"/>
    </location>
</feature>
<feature type="transmembrane region" description="Helical" evidence="2">
    <location>
        <begin position="38"/>
        <end position="57"/>
    </location>
</feature>
<keyword evidence="2" id="KW-0812">Transmembrane</keyword>